<reference evidence="2 3" key="1">
    <citation type="journal article" date="2018" name="Evol. Lett.">
        <title>Horizontal gene cluster transfer increased hallucinogenic mushroom diversity.</title>
        <authorList>
            <person name="Reynolds H.T."/>
            <person name="Vijayakumar V."/>
            <person name="Gluck-Thaler E."/>
            <person name="Korotkin H.B."/>
            <person name="Matheny P.B."/>
            <person name="Slot J.C."/>
        </authorList>
    </citation>
    <scope>NUCLEOTIDE SEQUENCE [LARGE SCALE GENOMIC DNA]</scope>
    <source>
        <strain evidence="2 3">2631</strain>
    </source>
</reference>
<gene>
    <name evidence="2" type="ORF">CVT25_003915</name>
</gene>
<keyword evidence="3" id="KW-1185">Reference proteome</keyword>
<evidence type="ECO:0000256" key="1">
    <source>
        <dbReference type="SAM" id="MobiDB-lite"/>
    </source>
</evidence>
<dbReference type="EMBL" id="NHYD01003768">
    <property type="protein sequence ID" value="PPQ73314.1"/>
    <property type="molecule type" value="Genomic_DNA"/>
</dbReference>
<evidence type="ECO:0000313" key="2">
    <source>
        <dbReference type="EMBL" id="PPQ73314.1"/>
    </source>
</evidence>
<organism evidence="2 3">
    <name type="scientific">Psilocybe cyanescens</name>
    <dbReference type="NCBI Taxonomy" id="93625"/>
    <lineage>
        <taxon>Eukaryota</taxon>
        <taxon>Fungi</taxon>
        <taxon>Dikarya</taxon>
        <taxon>Basidiomycota</taxon>
        <taxon>Agaricomycotina</taxon>
        <taxon>Agaricomycetes</taxon>
        <taxon>Agaricomycetidae</taxon>
        <taxon>Agaricales</taxon>
        <taxon>Agaricineae</taxon>
        <taxon>Strophariaceae</taxon>
        <taxon>Psilocybe</taxon>
    </lineage>
</organism>
<feature type="region of interest" description="Disordered" evidence="1">
    <location>
        <begin position="386"/>
        <end position="475"/>
    </location>
</feature>
<dbReference type="InParanoid" id="A0A409W462"/>
<dbReference type="STRING" id="93625.A0A409W462"/>
<accession>A0A409W462</accession>
<dbReference type="Proteomes" id="UP000283269">
    <property type="component" value="Unassembled WGS sequence"/>
</dbReference>
<protein>
    <submittedName>
        <fullName evidence="2">Uncharacterized protein</fullName>
    </submittedName>
</protein>
<comment type="caution">
    <text evidence="2">The sequence shown here is derived from an EMBL/GenBank/DDBJ whole genome shotgun (WGS) entry which is preliminary data.</text>
</comment>
<feature type="region of interest" description="Disordered" evidence="1">
    <location>
        <begin position="115"/>
        <end position="145"/>
    </location>
</feature>
<feature type="region of interest" description="Disordered" evidence="1">
    <location>
        <begin position="1"/>
        <end position="63"/>
    </location>
</feature>
<feature type="compositionally biased region" description="Basic and acidic residues" evidence="1">
    <location>
        <begin position="393"/>
        <end position="437"/>
    </location>
</feature>
<dbReference type="AlphaFoldDB" id="A0A409W462"/>
<evidence type="ECO:0000313" key="3">
    <source>
        <dbReference type="Proteomes" id="UP000283269"/>
    </source>
</evidence>
<sequence>MKMKTTKMRSSIPLLPEPPALSPSLSSTSIPASTRPHAPPRFPNRQQQHQRRTPPSPRASLHPAHHCHAFRERLLRFVLRGIRILCEGSGGVMGCSRSWPVVVCAWALDVGDCAQDRDSGSAQGEHQHQPCADAQETHPRATSSPRNMQRIYTMSSAASGCPSPLALRTRRAGIRIQCDGGQGRLRVYVEPSHVDATIGEVMLVKKKSGGGAGWGWVRMRMREGRCGSSRLILPQSSIPHARMSTTPASVCTSSSAFTYTSHSNAYLPSSNSSAIATATATQPPTPSKIVPMTTEEDEENMEAGRRLAILQREHAGSVATMVATMISACPHNGTRLRSGTLNLTGGRDARPPEALGSGENVNARGQGQGSIVLRAIKSVRWLARMGSRVQGQRIEEGEREEEKQKRKVGEMGKEKDDARKKDGKKEKAAADGRRECSGDVGSEEMAGGTADEFGFKAKKKPRARPLSGQMLGRSRPKLYEDDEGVLSILDAATIDLARPARLI</sequence>
<feature type="compositionally biased region" description="Low complexity" evidence="1">
    <location>
        <begin position="22"/>
        <end position="34"/>
    </location>
</feature>
<feature type="region of interest" description="Disordered" evidence="1">
    <location>
        <begin position="337"/>
        <end position="365"/>
    </location>
</feature>
<name>A0A409W462_PSICY</name>
<proteinExistence type="predicted"/>